<protein>
    <recommendedName>
        <fullName evidence="7 12">Coproporphyrinogen III oxidase</fullName>
        <ecNumber evidence="6 12">1.3.3.15</ecNumber>
    </recommendedName>
</protein>
<evidence type="ECO:0000259" key="13">
    <source>
        <dbReference type="Pfam" id="PF01593"/>
    </source>
</evidence>
<dbReference type="EMBL" id="AP012204">
    <property type="protein sequence ID" value="BAK35329.1"/>
    <property type="molecule type" value="Genomic_DNA"/>
</dbReference>
<evidence type="ECO:0000256" key="10">
    <source>
        <dbReference type="ARBA" id="ARBA00023002"/>
    </source>
</evidence>
<evidence type="ECO:0000313" key="15">
    <source>
        <dbReference type="Proteomes" id="UP000007947"/>
    </source>
</evidence>
<comment type="subcellular location">
    <subcellularLocation>
        <location evidence="12">Cytoplasm</location>
    </subcellularLocation>
</comment>
<dbReference type="InterPro" id="IPR004572">
    <property type="entry name" value="Protoporphyrinogen_oxidase"/>
</dbReference>
<evidence type="ECO:0000256" key="9">
    <source>
        <dbReference type="ARBA" id="ARBA00022827"/>
    </source>
</evidence>
<dbReference type="eggNOG" id="COG1232">
    <property type="taxonomic scope" value="Bacteria"/>
</dbReference>
<comment type="catalytic activity">
    <reaction evidence="1">
        <text>coproporphyrinogen III + 3 O2 = coproporphyrin III + 3 H2O2</text>
        <dbReference type="Rhea" id="RHEA:43436"/>
        <dbReference type="ChEBI" id="CHEBI:15379"/>
        <dbReference type="ChEBI" id="CHEBI:16240"/>
        <dbReference type="ChEBI" id="CHEBI:57309"/>
        <dbReference type="ChEBI" id="CHEBI:131725"/>
        <dbReference type="EC" id="1.3.3.15"/>
    </reaction>
    <physiologicalReaction direction="left-to-right" evidence="1">
        <dbReference type="Rhea" id="RHEA:43437"/>
    </physiologicalReaction>
</comment>
<dbReference type="RefSeq" id="WP_013863201.1">
    <property type="nucleotide sequence ID" value="NC_015635.1"/>
</dbReference>
<dbReference type="PANTHER" id="PTHR42923">
    <property type="entry name" value="PROTOPORPHYRINOGEN OXIDASE"/>
    <property type="match status" value="1"/>
</dbReference>
<keyword evidence="9 12" id="KW-0274">FAD</keyword>
<evidence type="ECO:0000256" key="6">
    <source>
        <dbReference type="ARBA" id="ARBA00012402"/>
    </source>
</evidence>
<evidence type="ECO:0000256" key="4">
    <source>
        <dbReference type="ARBA" id="ARBA00004744"/>
    </source>
</evidence>
<dbReference type="InterPro" id="IPR036188">
    <property type="entry name" value="FAD/NAD-bd_sf"/>
</dbReference>
<gene>
    <name evidence="14" type="primary">hemY</name>
    <name evidence="14" type="ordered locus">MLP_23150</name>
</gene>
<name>F5XEW3_MICPN</name>
<dbReference type="Pfam" id="PF01593">
    <property type="entry name" value="Amino_oxidase"/>
    <property type="match status" value="1"/>
</dbReference>
<dbReference type="InterPro" id="IPR002937">
    <property type="entry name" value="Amino_oxidase"/>
</dbReference>
<evidence type="ECO:0000256" key="11">
    <source>
        <dbReference type="ARBA" id="ARBA00023133"/>
    </source>
</evidence>
<sequence>MTRRQPEVVVVGAGIAGLAAARRLSAAGHRVLLLEGSPRLGGKLAASQLAAGLRVDVGAESILVRRPEAPALISSLGLDAQLVHPTEAKPRVYVDGQAVGLPPSVMGVPGELDVLSNLLSPAGFARALREPSVPAPPLPADLAIGELVDERFGPEVTDRLLEPLLGGVYAGHARRLSFAAVNPTLFERARSGGSLSGHAAASRRPGEGPVFGGLSGGIAGLVDALATELQARGVEIRHSPARALVPVSGGYRLTIGSTRDAQEITAPAVVLATPAKPTARLLAGVVDSAAWLGRIPYASMAVVALAVRGVEPVGSGLLVPPGELPTIKAVTHSSVKWRWVAESAERALGPGVQIIRASVGRQGEERLLQLGDRELTDRTVAELRSLPDWSGLEVAASTVQRWGGGLPQYEVGHRDQVARLYEELTSWSGLAVCGAAYDGVGIAACLGSADVAASKITADLCAEADEGTIGRKA</sequence>
<dbReference type="Gene3D" id="3.90.660.20">
    <property type="entry name" value="Protoporphyrinogen oxidase, mitochondrial, domain 2"/>
    <property type="match status" value="1"/>
</dbReference>
<dbReference type="UniPathway" id="UPA00252"/>
<evidence type="ECO:0000256" key="7">
    <source>
        <dbReference type="ARBA" id="ARBA00019046"/>
    </source>
</evidence>
<evidence type="ECO:0000256" key="2">
    <source>
        <dbReference type="ARBA" id="ARBA00001974"/>
    </source>
</evidence>
<comment type="similarity">
    <text evidence="5 12">Belongs to the protoporphyrinogen/coproporphyrinogen oxidase family. Coproporphyrinogen III oxidase subfamily.</text>
</comment>
<dbReference type="EC" id="1.3.3.15" evidence="6 12"/>
<dbReference type="InterPro" id="IPR050464">
    <property type="entry name" value="Zeta_carotene_desat/Oxidored"/>
</dbReference>
<dbReference type="Proteomes" id="UP000007947">
    <property type="component" value="Chromosome"/>
</dbReference>
<evidence type="ECO:0000313" key="14">
    <source>
        <dbReference type="EMBL" id="BAK35329.1"/>
    </source>
</evidence>
<dbReference type="HOGENOM" id="CLU_009629_3_1_11"/>
<keyword evidence="10 12" id="KW-0560">Oxidoreductase</keyword>
<comment type="cofactor">
    <cofactor evidence="2 12">
        <name>FAD</name>
        <dbReference type="ChEBI" id="CHEBI:57692"/>
    </cofactor>
</comment>
<reference evidence="14 15" key="1">
    <citation type="submission" date="2011-05" db="EMBL/GenBank/DDBJ databases">
        <title>Whole genome sequence of Microlunatus phosphovorus NM-1.</title>
        <authorList>
            <person name="Hosoyama A."/>
            <person name="Sasaki K."/>
            <person name="Harada T."/>
            <person name="Igarashi R."/>
            <person name="Kawakoshi A."/>
            <person name="Sasagawa M."/>
            <person name="Fukada J."/>
            <person name="Nakamura S."/>
            <person name="Katano Y."/>
            <person name="Hanada S."/>
            <person name="Kamagata Y."/>
            <person name="Nakamura N."/>
            <person name="Yamazaki S."/>
            <person name="Fujita N."/>
        </authorList>
    </citation>
    <scope>NUCLEOTIDE SEQUENCE [LARGE SCALE GENOMIC DNA]</scope>
    <source>
        <strain evidence="15">ATCC 700054 / DSM 10555 / JCM 9379 / NBRC 101784 / NCIMB 13414 / VKM Ac-1990 / NM-1</strain>
    </source>
</reference>
<dbReference type="AlphaFoldDB" id="F5XEW3"/>
<dbReference type="Gene3D" id="1.10.3110.10">
    <property type="entry name" value="protoporphyrinogen ix oxidase, domain 3"/>
    <property type="match status" value="1"/>
</dbReference>
<evidence type="ECO:0000256" key="3">
    <source>
        <dbReference type="ARBA" id="ARBA00002185"/>
    </source>
</evidence>
<dbReference type="GO" id="GO:0004729">
    <property type="term" value="F:oxygen-dependent protoporphyrinogen oxidase activity"/>
    <property type="evidence" value="ECO:0007669"/>
    <property type="project" value="UniProtKB-UniRule"/>
</dbReference>
<dbReference type="KEGG" id="mph:MLP_23150"/>
<evidence type="ECO:0000256" key="1">
    <source>
        <dbReference type="ARBA" id="ARBA00001755"/>
    </source>
</evidence>
<comment type="function">
    <text evidence="3 12">Involved in coproporphyrin-dependent heme b biosynthesis. Catalyzes the oxidation of coproporphyrinogen III to coproporphyrin III.</text>
</comment>
<dbReference type="NCBIfam" id="TIGR00562">
    <property type="entry name" value="proto_IX_ox"/>
    <property type="match status" value="1"/>
</dbReference>
<keyword evidence="15" id="KW-1185">Reference proteome</keyword>
<evidence type="ECO:0000256" key="12">
    <source>
        <dbReference type="RuleBase" id="RU364052"/>
    </source>
</evidence>
<dbReference type="GO" id="GO:0006783">
    <property type="term" value="P:heme biosynthetic process"/>
    <property type="evidence" value="ECO:0007669"/>
    <property type="project" value="UniProtKB-UniRule"/>
</dbReference>
<keyword evidence="8 12" id="KW-0285">Flavoprotein</keyword>
<evidence type="ECO:0000256" key="5">
    <source>
        <dbReference type="ARBA" id="ARBA00008310"/>
    </source>
</evidence>
<keyword evidence="12" id="KW-0963">Cytoplasm</keyword>
<accession>F5XEW3</accession>
<organism evidence="14 15">
    <name type="scientific">Microlunatus phosphovorus (strain ATCC 700054 / DSM 10555 / JCM 9379 / NBRC 101784 / NCIMB 13414 / VKM Ac-1990 / NM-1)</name>
    <dbReference type="NCBI Taxonomy" id="1032480"/>
    <lineage>
        <taxon>Bacteria</taxon>
        <taxon>Bacillati</taxon>
        <taxon>Actinomycetota</taxon>
        <taxon>Actinomycetes</taxon>
        <taxon>Propionibacteriales</taxon>
        <taxon>Propionibacteriaceae</taxon>
        <taxon>Microlunatus</taxon>
    </lineage>
</organism>
<proteinExistence type="inferred from homology"/>
<comment type="pathway">
    <text evidence="4 12">Porphyrin-containing compound metabolism; protoheme biosynthesis.</text>
</comment>
<dbReference type="STRING" id="1032480.MLP_23150"/>
<dbReference type="SUPFAM" id="SSF51905">
    <property type="entry name" value="FAD/NAD(P)-binding domain"/>
    <property type="match status" value="1"/>
</dbReference>
<keyword evidence="11 12" id="KW-0350">Heme biosynthesis</keyword>
<dbReference type="PANTHER" id="PTHR42923:SF3">
    <property type="entry name" value="PROTOPORPHYRINOGEN OXIDASE"/>
    <property type="match status" value="1"/>
</dbReference>
<feature type="domain" description="Amine oxidase" evidence="13">
    <location>
        <begin position="15"/>
        <end position="456"/>
    </location>
</feature>
<evidence type="ECO:0000256" key="8">
    <source>
        <dbReference type="ARBA" id="ARBA00022630"/>
    </source>
</evidence>
<dbReference type="GO" id="GO:0005737">
    <property type="term" value="C:cytoplasm"/>
    <property type="evidence" value="ECO:0007669"/>
    <property type="project" value="UniProtKB-SubCell"/>
</dbReference>
<dbReference type="SUPFAM" id="SSF54373">
    <property type="entry name" value="FAD-linked reductases, C-terminal domain"/>
    <property type="match status" value="1"/>
</dbReference>
<dbReference type="Gene3D" id="3.50.50.60">
    <property type="entry name" value="FAD/NAD(P)-binding domain"/>
    <property type="match status" value="1"/>
</dbReference>